<dbReference type="EMBL" id="MU004185">
    <property type="protein sequence ID" value="KAF2498453.1"/>
    <property type="molecule type" value="Genomic_DNA"/>
</dbReference>
<name>A0A6A6R3X5_9PEZI</name>
<evidence type="ECO:0000313" key="2">
    <source>
        <dbReference type="EMBL" id="KAF2498453.1"/>
    </source>
</evidence>
<protein>
    <submittedName>
        <fullName evidence="2">Uncharacterized protein</fullName>
    </submittedName>
</protein>
<accession>A0A6A6R3X5</accession>
<feature type="compositionally biased region" description="Basic and acidic residues" evidence="1">
    <location>
        <begin position="94"/>
        <end position="110"/>
    </location>
</feature>
<feature type="compositionally biased region" description="Acidic residues" evidence="1">
    <location>
        <begin position="111"/>
        <end position="124"/>
    </location>
</feature>
<feature type="compositionally biased region" description="Basic and acidic residues" evidence="1">
    <location>
        <begin position="147"/>
        <end position="174"/>
    </location>
</feature>
<reference evidence="2" key="1">
    <citation type="journal article" date="2020" name="Stud. Mycol.">
        <title>101 Dothideomycetes genomes: a test case for predicting lifestyles and emergence of pathogens.</title>
        <authorList>
            <person name="Haridas S."/>
            <person name="Albert R."/>
            <person name="Binder M."/>
            <person name="Bloem J."/>
            <person name="Labutti K."/>
            <person name="Salamov A."/>
            <person name="Andreopoulos B."/>
            <person name="Baker S."/>
            <person name="Barry K."/>
            <person name="Bills G."/>
            <person name="Bluhm B."/>
            <person name="Cannon C."/>
            <person name="Castanera R."/>
            <person name="Culley D."/>
            <person name="Daum C."/>
            <person name="Ezra D."/>
            <person name="Gonzalez J."/>
            <person name="Henrissat B."/>
            <person name="Kuo A."/>
            <person name="Liang C."/>
            <person name="Lipzen A."/>
            <person name="Lutzoni F."/>
            <person name="Magnuson J."/>
            <person name="Mondo S."/>
            <person name="Nolan M."/>
            <person name="Ohm R."/>
            <person name="Pangilinan J."/>
            <person name="Park H.-J."/>
            <person name="Ramirez L."/>
            <person name="Alfaro M."/>
            <person name="Sun H."/>
            <person name="Tritt A."/>
            <person name="Yoshinaga Y."/>
            <person name="Zwiers L.-H."/>
            <person name="Turgeon B."/>
            <person name="Goodwin S."/>
            <person name="Spatafora J."/>
            <person name="Crous P."/>
            <person name="Grigoriev I."/>
        </authorList>
    </citation>
    <scope>NUCLEOTIDE SEQUENCE</scope>
    <source>
        <strain evidence="2">CBS 269.34</strain>
    </source>
</reference>
<proteinExistence type="predicted"/>
<dbReference type="AlphaFoldDB" id="A0A6A6R3X5"/>
<organism evidence="2 3">
    <name type="scientific">Lophium mytilinum</name>
    <dbReference type="NCBI Taxonomy" id="390894"/>
    <lineage>
        <taxon>Eukaryota</taxon>
        <taxon>Fungi</taxon>
        <taxon>Dikarya</taxon>
        <taxon>Ascomycota</taxon>
        <taxon>Pezizomycotina</taxon>
        <taxon>Dothideomycetes</taxon>
        <taxon>Pleosporomycetidae</taxon>
        <taxon>Mytilinidiales</taxon>
        <taxon>Mytilinidiaceae</taxon>
        <taxon>Lophium</taxon>
    </lineage>
</organism>
<gene>
    <name evidence="2" type="ORF">BU16DRAFT_558513</name>
</gene>
<evidence type="ECO:0000256" key="1">
    <source>
        <dbReference type="SAM" id="MobiDB-lite"/>
    </source>
</evidence>
<keyword evidence="3" id="KW-1185">Reference proteome</keyword>
<feature type="region of interest" description="Disordered" evidence="1">
    <location>
        <begin position="94"/>
        <end position="174"/>
    </location>
</feature>
<evidence type="ECO:0000313" key="3">
    <source>
        <dbReference type="Proteomes" id="UP000799750"/>
    </source>
</evidence>
<sequence>MSRFLRTTILNNYAKYTFRNTYTETLFRDAVTTQLFNGGNTSALVQRSTRGISTQKSVTMAHGEMTQKRAEAVECTHHWENMLEDGSRRYREFKKGTRDGGRVTEQHRSEESEEMEVYSSEGEDGMGHGEAQPMKEAYMKARRGQKRGSEGVETGSEKKRKDDGGEKRMVRELY</sequence>
<dbReference type="Proteomes" id="UP000799750">
    <property type="component" value="Unassembled WGS sequence"/>
</dbReference>
<dbReference type="OrthoDB" id="10401453at2759"/>